<feature type="transmembrane region" description="Helical" evidence="4">
    <location>
        <begin position="6"/>
        <end position="27"/>
    </location>
</feature>
<dbReference type="GO" id="GO:0032259">
    <property type="term" value="P:methylation"/>
    <property type="evidence" value="ECO:0007669"/>
    <property type="project" value="UniProtKB-KW"/>
</dbReference>
<keyword evidence="1 5" id="KW-0489">Methyltransferase</keyword>
<keyword evidence="4" id="KW-1133">Transmembrane helix</keyword>
<keyword evidence="2 5" id="KW-0808">Transferase</keyword>
<protein>
    <submittedName>
        <fullName evidence="5">Class I SAM-dependent methyltransferase</fullName>
    </submittedName>
</protein>
<reference evidence="5 6" key="1">
    <citation type="submission" date="2018-06" db="EMBL/GenBank/DDBJ databases">
        <title>Isolation of heavy metals resistant Paenibacillus silvae NC2 from Gold-Copper mine in ZiJin, China.</title>
        <authorList>
            <person name="Xu J."/>
            <person name="Mazhar H.S."/>
            <person name="Rensing C."/>
        </authorList>
    </citation>
    <scope>NUCLEOTIDE SEQUENCE [LARGE SCALE GENOMIC DNA]</scope>
    <source>
        <strain evidence="5 6">NC2</strain>
    </source>
</reference>
<dbReference type="Gene3D" id="3.40.50.150">
    <property type="entry name" value="Vaccinia Virus protein VP39"/>
    <property type="match status" value="1"/>
</dbReference>
<dbReference type="InterPro" id="IPR026170">
    <property type="entry name" value="FAM173A/B"/>
</dbReference>
<evidence type="ECO:0000313" key="6">
    <source>
        <dbReference type="Proteomes" id="UP000249204"/>
    </source>
</evidence>
<evidence type="ECO:0000256" key="4">
    <source>
        <dbReference type="SAM" id="Phobius"/>
    </source>
</evidence>
<evidence type="ECO:0000256" key="1">
    <source>
        <dbReference type="ARBA" id="ARBA00022603"/>
    </source>
</evidence>
<dbReference type="InterPro" id="IPR029063">
    <property type="entry name" value="SAM-dependent_MTases_sf"/>
</dbReference>
<dbReference type="GO" id="GO:0016279">
    <property type="term" value="F:protein-lysine N-methyltransferase activity"/>
    <property type="evidence" value="ECO:0007669"/>
    <property type="project" value="InterPro"/>
</dbReference>
<organism evidence="5 6">
    <name type="scientific">Paenibacillus silvae</name>
    <dbReference type="NCBI Taxonomy" id="1325358"/>
    <lineage>
        <taxon>Bacteria</taxon>
        <taxon>Bacillati</taxon>
        <taxon>Bacillota</taxon>
        <taxon>Bacilli</taxon>
        <taxon>Bacillales</taxon>
        <taxon>Paenibacillaceae</taxon>
        <taxon>Paenibacillus</taxon>
    </lineage>
</organism>
<dbReference type="Proteomes" id="UP000249204">
    <property type="component" value="Unassembled WGS sequence"/>
</dbReference>
<dbReference type="PANTHER" id="PTHR13610:SF9">
    <property type="entry name" value="FI06469P"/>
    <property type="match status" value="1"/>
</dbReference>
<sequence length="200" mass="22165">MMIIPYIPWLIAVLTLIAVICIVIVSWKNGISPMPTSRPVRQVVIQEVNRIPGYADIMEAGSGWGTLGMDVVKHCPGKRLTGIENSLIPLWASQWMTWLSTGLHRAGALIGTGRGGQRNSFKGRLRFIRGNIYTCSYAHADGVICYLFPGAMTRLADKFKRELPPGARVISVCFALPGKEPLRTITCRDALRTKVYVYAF</sequence>
<dbReference type="RefSeq" id="WP_111273762.1">
    <property type="nucleotide sequence ID" value="NZ_QKWW01000144.1"/>
</dbReference>
<dbReference type="SUPFAM" id="SSF53335">
    <property type="entry name" value="S-adenosyl-L-methionine-dependent methyltransferases"/>
    <property type="match status" value="1"/>
</dbReference>
<name>A0A2W6N8F5_9BACL</name>
<gene>
    <name evidence="5" type="ORF">DN757_29765</name>
</gene>
<proteinExistence type="predicted"/>
<evidence type="ECO:0000256" key="2">
    <source>
        <dbReference type="ARBA" id="ARBA00022679"/>
    </source>
</evidence>
<dbReference type="AlphaFoldDB" id="A0A2W6N8F5"/>
<comment type="caution">
    <text evidence="5">The sequence shown here is derived from an EMBL/GenBank/DDBJ whole genome shotgun (WGS) entry which is preliminary data.</text>
</comment>
<keyword evidence="3" id="KW-0949">S-adenosyl-L-methionine</keyword>
<dbReference type="EMBL" id="QKWW01000144">
    <property type="protein sequence ID" value="PZT51971.1"/>
    <property type="molecule type" value="Genomic_DNA"/>
</dbReference>
<evidence type="ECO:0000313" key="5">
    <source>
        <dbReference type="EMBL" id="PZT51971.1"/>
    </source>
</evidence>
<keyword evidence="4" id="KW-0472">Membrane</keyword>
<accession>A0A2W6N8F5</accession>
<dbReference type="PANTHER" id="PTHR13610">
    <property type="entry name" value="METHYLTRANSFERASE DOMAIN-CONTAINING PROTEIN"/>
    <property type="match status" value="1"/>
</dbReference>
<keyword evidence="4" id="KW-0812">Transmembrane</keyword>
<evidence type="ECO:0000256" key="3">
    <source>
        <dbReference type="ARBA" id="ARBA00022691"/>
    </source>
</evidence>